<keyword evidence="3" id="KW-1185">Reference proteome</keyword>
<dbReference type="STRING" id="871741.SAMN05192570_2261"/>
<feature type="signal peptide" evidence="1">
    <location>
        <begin position="1"/>
        <end position="19"/>
    </location>
</feature>
<dbReference type="PROSITE" id="PS51257">
    <property type="entry name" value="PROKAR_LIPOPROTEIN"/>
    <property type="match status" value="1"/>
</dbReference>
<dbReference type="EMBL" id="FOZV01000004">
    <property type="protein sequence ID" value="SFS73057.1"/>
    <property type="molecule type" value="Genomic_DNA"/>
</dbReference>
<accession>A0A1I6S7Y0</accession>
<name>A0A1I6S7Y0_9CAUL</name>
<evidence type="ECO:0008006" key="4">
    <source>
        <dbReference type="Google" id="ProtNLM"/>
    </source>
</evidence>
<protein>
    <recommendedName>
        <fullName evidence="4">Lipoprotein</fullName>
    </recommendedName>
</protein>
<dbReference type="Proteomes" id="UP000198788">
    <property type="component" value="Unassembled WGS sequence"/>
</dbReference>
<sequence>MSRVLILAGLLGVAACASACAVPIYEPEPTSVHQWERRQQAAERQYAERQRLCRITQDDDPRKEELCRGVEREND</sequence>
<feature type="chain" id="PRO_5011653767" description="Lipoprotein" evidence="1">
    <location>
        <begin position="20"/>
        <end position="75"/>
    </location>
</feature>
<organism evidence="2 3">
    <name type="scientific">Brevundimonas viscosa</name>
    <dbReference type="NCBI Taxonomy" id="871741"/>
    <lineage>
        <taxon>Bacteria</taxon>
        <taxon>Pseudomonadati</taxon>
        <taxon>Pseudomonadota</taxon>
        <taxon>Alphaproteobacteria</taxon>
        <taxon>Caulobacterales</taxon>
        <taxon>Caulobacteraceae</taxon>
        <taxon>Brevundimonas</taxon>
    </lineage>
</organism>
<dbReference type="RefSeq" id="WP_092310485.1">
    <property type="nucleotide sequence ID" value="NZ_FOZV01000004.1"/>
</dbReference>
<dbReference type="AlphaFoldDB" id="A0A1I6S7Y0"/>
<gene>
    <name evidence="2" type="ORF">SAMN05192570_2261</name>
</gene>
<evidence type="ECO:0000313" key="2">
    <source>
        <dbReference type="EMBL" id="SFS73057.1"/>
    </source>
</evidence>
<proteinExistence type="predicted"/>
<keyword evidence="1" id="KW-0732">Signal</keyword>
<evidence type="ECO:0000313" key="3">
    <source>
        <dbReference type="Proteomes" id="UP000198788"/>
    </source>
</evidence>
<evidence type="ECO:0000256" key="1">
    <source>
        <dbReference type="SAM" id="SignalP"/>
    </source>
</evidence>
<reference evidence="3" key="1">
    <citation type="submission" date="2016-10" db="EMBL/GenBank/DDBJ databases">
        <authorList>
            <person name="Varghese N."/>
            <person name="Submissions S."/>
        </authorList>
    </citation>
    <scope>NUCLEOTIDE SEQUENCE [LARGE SCALE GENOMIC DNA]</scope>
    <source>
        <strain evidence="3">CGMCC 1.10683</strain>
    </source>
</reference>